<dbReference type="PANTHER" id="PTHR33238">
    <property type="entry name" value="IRON (METAL) DEPENDENT REPRESSOR, DTXR FAMILY"/>
    <property type="match status" value="1"/>
</dbReference>
<evidence type="ECO:0000259" key="7">
    <source>
        <dbReference type="PROSITE" id="PS50944"/>
    </source>
</evidence>
<evidence type="ECO:0000256" key="1">
    <source>
        <dbReference type="ARBA" id="ARBA00007871"/>
    </source>
</evidence>
<comment type="function">
    <text evidence="6">In the presence of manganese, represses expression of mntH and mntS. Up-regulates expression of mntP.</text>
</comment>
<name>D3PDS9_DEFDS</name>
<comment type="similarity">
    <text evidence="1">Belongs to the DtxR/MntR family.</text>
</comment>
<evidence type="ECO:0000313" key="9">
    <source>
        <dbReference type="Proteomes" id="UP000001520"/>
    </source>
</evidence>
<dbReference type="Proteomes" id="UP000001520">
    <property type="component" value="Chromosome"/>
</dbReference>
<dbReference type="STRING" id="639282.DEFDS_1285"/>
<evidence type="ECO:0000256" key="3">
    <source>
        <dbReference type="ARBA" id="ARBA00023015"/>
    </source>
</evidence>
<dbReference type="KEGG" id="ddf:DEFDS_1285"/>
<dbReference type="Pfam" id="PF02742">
    <property type="entry name" value="Fe_dep_repr_C"/>
    <property type="match status" value="1"/>
</dbReference>
<accession>D3PDS9</accession>
<dbReference type="OrthoDB" id="9791355at2"/>
<dbReference type="SUPFAM" id="SSF47979">
    <property type="entry name" value="Iron-dependent repressor protein, dimerization domain"/>
    <property type="match status" value="1"/>
</dbReference>
<evidence type="ECO:0000256" key="2">
    <source>
        <dbReference type="ARBA" id="ARBA00022386"/>
    </source>
</evidence>
<dbReference type="Pfam" id="PF01325">
    <property type="entry name" value="Fe_dep_repress"/>
    <property type="match status" value="1"/>
</dbReference>
<dbReference type="GO" id="GO:0046914">
    <property type="term" value="F:transition metal ion binding"/>
    <property type="evidence" value="ECO:0007669"/>
    <property type="project" value="InterPro"/>
</dbReference>
<sequence length="148" mass="17667">MDEKLSKNMEDYLEAIYIILKENPVARVKEIADRLGVKKSSVTNALKQLSEKNLINYDRYSHITLTDEGRKYAKEIYHKHTTMTKFLVEILCVDKKRAEENACRMEHVIDKDIFEKFERFLSFFTEHDIECLNIKEFINEEKKREKEG</sequence>
<dbReference type="GO" id="GO:0003700">
    <property type="term" value="F:DNA-binding transcription factor activity"/>
    <property type="evidence" value="ECO:0007669"/>
    <property type="project" value="InterPro"/>
</dbReference>
<dbReference type="HOGENOM" id="CLU_069532_3_0_0"/>
<dbReference type="GO" id="GO:0003677">
    <property type="term" value="F:DNA binding"/>
    <property type="evidence" value="ECO:0007669"/>
    <property type="project" value="UniProtKB-KW"/>
</dbReference>
<dbReference type="AlphaFoldDB" id="D3PDS9"/>
<proteinExistence type="inferred from homology"/>
<dbReference type="InterPro" id="IPR036421">
    <property type="entry name" value="Fe_dep_repressor_sf"/>
</dbReference>
<evidence type="ECO:0000256" key="6">
    <source>
        <dbReference type="ARBA" id="ARBA00025185"/>
    </source>
</evidence>
<reference evidence="8 9" key="1">
    <citation type="journal article" date="2010" name="DNA Res.">
        <title>Bacterial lifestyle in a deep-sea hydrothermal vent chimney revealed by the genome sequence of the thermophilic bacterium Deferribacter desulfuricans SSM1.</title>
        <authorList>
            <person name="Takaki Y."/>
            <person name="Shimamura S."/>
            <person name="Nakagawa S."/>
            <person name="Fukuhara Y."/>
            <person name="Horikawa H."/>
            <person name="Ankai A."/>
            <person name="Harada T."/>
            <person name="Hosoyama A."/>
            <person name="Oguchi A."/>
            <person name="Fukui S."/>
            <person name="Fujita N."/>
            <person name="Takami H."/>
            <person name="Takai K."/>
        </authorList>
    </citation>
    <scope>NUCLEOTIDE SEQUENCE [LARGE SCALE GENOMIC DNA]</scope>
    <source>
        <strain evidence="9">DSM 14783 / JCM 11476 / NBRC 101012 / SSM1</strain>
    </source>
</reference>
<dbReference type="InterPro" id="IPR000835">
    <property type="entry name" value="HTH_MarR-typ"/>
</dbReference>
<gene>
    <name evidence="8" type="ordered locus">DEFDS_1285</name>
</gene>
<dbReference type="PANTHER" id="PTHR33238:SF7">
    <property type="entry name" value="IRON-DEPENDENT TRANSCRIPTIONAL REGULATOR"/>
    <property type="match status" value="1"/>
</dbReference>
<dbReference type="SUPFAM" id="SSF46785">
    <property type="entry name" value="Winged helix' DNA-binding domain"/>
    <property type="match status" value="1"/>
</dbReference>
<dbReference type="SMART" id="SM00529">
    <property type="entry name" value="HTH_DTXR"/>
    <property type="match status" value="1"/>
</dbReference>
<dbReference type="InterPro" id="IPR001367">
    <property type="entry name" value="Fe_dep_repressor"/>
</dbReference>
<dbReference type="eggNOG" id="COG1321">
    <property type="taxonomic scope" value="Bacteria"/>
</dbReference>
<keyword evidence="5" id="KW-0804">Transcription</keyword>
<keyword evidence="9" id="KW-1185">Reference proteome</keyword>
<dbReference type="Gene3D" id="1.10.10.10">
    <property type="entry name" value="Winged helix-like DNA-binding domain superfamily/Winged helix DNA-binding domain"/>
    <property type="match status" value="1"/>
</dbReference>
<organism evidence="8 9">
    <name type="scientific">Deferribacter desulfuricans (strain DSM 14783 / JCM 11476 / NBRC 101012 / SSM1)</name>
    <dbReference type="NCBI Taxonomy" id="639282"/>
    <lineage>
        <taxon>Bacteria</taxon>
        <taxon>Pseudomonadati</taxon>
        <taxon>Deferribacterota</taxon>
        <taxon>Deferribacteres</taxon>
        <taxon>Deferribacterales</taxon>
        <taxon>Deferribacteraceae</taxon>
        <taxon>Deferribacter</taxon>
    </lineage>
</organism>
<dbReference type="InterPro" id="IPR050536">
    <property type="entry name" value="DtxR_MntR_Metal-Reg"/>
</dbReference>
<dbReference type="GO" id="GO:0046983">
    <property type="term" value="F:protein dimerization activity"/>
    <property type="evidence" value="ECO:0007669"/>
    <property type="project" value="InterPro"/>
</dbReference>
<evidence type="ECO:0000313" key="8">
    <source>
        <dbReference type="EMBL" id="BAI80752.1"/>
    </source>
</evidence>
<dbReference type="InterPro" id="IPR036390">
    <property type="entry name" value="WH_DNA-bd_sf"/>
</dbReference>
<dbReference type="SMART" id="SM00347">
    <property type="entry name" value="HTH_MARR"/>
    <property type="match status" value="1"/>
</dbReference>
<dbReference type="EMBL" id="AP011529">
    <property type="protein sequence ID" value="BAI80752.1"/>
    <property type="molecule type" value="Genomic_DNA"/>
</dbReference>
<dbReference type="InterPro" id="IPR022687">
    <property type="entry name" value="HTH_DTXR"/>
</dbReference>
<protein>
    <recommendedName>
        <fullName evidence="2">Transcriptional regulator MntR</fullName>
    </recommendedName>
</protein>
<evidence type="ECO:0000256" key="4">
    <source>
        <dbReference type="ARBA" id="ARBA00023125"/>
    </source>
</evidence>
<keyword evidence="3" id="KW-0805">Transcription regulation</keyword>
<dbReference type="Gene3D" id="1.10.60.10">
    <property type="entry name" value="Iron dependent repressor, metal binding and dimerisation domain"/>
    <property type="match status" value="1"/>
</dbReference>
<evidence type="ECO:0000256" key="5">
    <source>
        <dbReference type="ARBA" id="ARBA00023163"/>
    </source>
</evidence>
<feature type="domain" description="HTH dtxR-type" evidence="7">
    <location>
        <begin position="5"/>
        <end position="66"/>
    </location>
</feature>
<keyword evidence="4" id="KW-0238">DNA-binding</keyword>
<dbReference type="InterPro" id="IPR036388">
    <property type="entry name" value="WH-like_DNA-bd_sf"/>
</dbReference>
<dbReference type="InterPro" id="IPR022689">
    <property type="entry name" value="Iron_dep_repressor"/>
</dbReference>
<dbReference type="PROSITE" id="PS50944">
    <property type="entry name" value="HTH_DTXR"/>
    <property type="match status" value="1"/>
</dbReference>
<dbReference type="RefSeq" id="WP_013007999.1">
    <property type="nucleotide sequence ID" value="NC_013939.1"/>
</dbReference>